<proteinExistence type="predicted"/>
<accession>A0A8C0UXN2</accession>
<protein>
    <submittedName>
        <fullName evidence="1">Uncharacterized protein</fullName>
    </submittedName>
</protein>
<dbReference type="AlphaFoldDB" id="A0A8C0UXN2"/>
<dbReference type="Ensembl" id="ENSCCET00000021897.1">
    <property type="protein sequence ID" value="ENSCCEP00000014080.1"/>
    <property type="gene ID" value="ENSCCEG00000013466.1"/>
</dbReference>
<keyword evidence="2" id="KW-1185">Reference proteome</keyword>
<evidence type="ECO:0000313" key="2">
    <source>
        <dbReference type="Proteomes" id="UP000694410"/>
    </source>
</evidence>
<dbReference type="Proteomes" id="UP000694410">
    <property type="component" value="Unplaced"/>
</dbReference>
<name>A0A8C0UXN2_CYACU</name>
<reference evidence="1" key="1">
    <citation type="submission" date="2025-08" db="UniProtKB">
        <authorList>
            <consortium name="Ensembl"/>
        </authorList>
    </citation>
    <scope>IDENTIFICATION</scope>
</reference>
<evidence type="ECO:0000313" key="1">
    <source>
        <dbReference type="Ensembl" id="ENSCCEP00000014080.1"/>
    </source>
</evidence>
<organism evidence="1 2">
    <name type="scientific">Cyanistes caeruleus</name>
    <name type="common">Eurasian blue tit</name>
    <name type="synonym">Parus caeruleus</name>
    <dbReference type="NCBI Taxonomy" id="156563"/>
    <lineage>
        <taxon>Eukaryota</taxon>
        <taxon>Metazoa</taxon>
        <taxon>Chordata</taxon>
        <taxon>Craniata</taxon>
        <taxon>Vertebrata</taxon>
        <taxon>Euteleostomi</taxon>
        <taxon>Archelosauria</taxon>
        <taxon>Archosauria</taxon>
        <taxon>Dinosauria</taxon>
        <taxon>Saurischia</taxon>
        <taxon>Theropoda</taxon>
        <taxon>Coelurosauria</taxon>
        <taxon>Aves</taxon>
        <taxon>Neognathae</taxon>
        <taxon>Neoaves</taxon>
        <taxon>Telluraves</taxon>
        <taxon>Australaves</taxon>
        <taxon>Passeriformes</taxon>
        <taxon>Paridae</taxon>
        <taxon>Cyanistes</taxon>
    </lineage>
</organism>
<reference evidence="1" key="2">
    <citation type="submission" date="2025-09" db="UniProtKB">
        <authorList>
            <consortium name="Ensembl"/>
        </authorList>
    </citation>
    <scope>IDENTIFICATION</scope>
</reference>
<sequence length="67" mass="7562">MDPRLGHCNSSRFKHATVTLETQEIRHQKSQLKGELPQSPVLGKSLSDGLAPHFPKVFRKNTFLFSS</sequence>